<name>A0ABV1GF72_9FIRM</name>
<dbReference type="Proteomes" id="UP001477672">
    <property type="component" value="Unassembled WGS sequence"/>
</dbReference>
<comment type="caution">
    <text evidence="2">The sequence shown here is derived from an EMBL/GenBank/DDBJ whole genome shotgun (WGS) entry which is preliminary data.</text>
</comment>
<proteinExistence type="predicted"/>
<evidence type="ECO:0000256" key="1">
    <source>
        <dbReference type="SAM" id="MobiDB-lite"/>
    </source>
</evidence>
<evidence type="ECO:0000313" key="2">
    <source>
        <dbReference type="EMBL" id="MEQ2520455.1"/>
    </source>
</evidence>
<protein>
    <submittedName>
        <fullName evidence="2">PcfB family protein</fullName>
    </submittedName>
</protein>
<accession>A0ABV1GF72</accession>
<dbReference type="Pfam" id="PF12687">
    <property type="entry name" value="DUF3801"/>
    <property type="match status" value="1"/>
</dbReference>
<feature type="compositionally biased region" description="Basic residues" evidence="1">
    <location>
        <begin position="259"/>
        <end position="270"/>
    </location>
</feature>
<reference evidence="2 3" key="1">
    <citation type="submission" date="2024-03" db="EMBL/GenBank/DDBJ databases">
        <title>Human intestinal bacterial collection.</title>
        <authorList>
            <person name="Pauvert C."/>
            <person name="Hitch T.C.A."/>
            <person name="Clavel T."/>
        </authorList>
    </citation>
    <scope>NUCLEOTIDE SEQUENCE [LARGE SCALE GENOMIC DNA]</scope>
    <source>
        <strain evidence="2 3">CLA-JM-H11</strain>
    </source>
</reference>
<sequence>MNYGSDPADQIVRFTLEGTEVALKLSGLAAKNFALFVYAVLKDQKKTHGKTRLVRMLREQRPFKFFNLPATYMKEFVREAKGHGLLYVPIRNKQKGDYIELVVFADDAAKIQRIYDNLGLDYVKAEAGEAIVEKAVEQEKQAPAASQPGKTETVQTEQGAVEFEVGGFEDDFNISPAGQGEAENFTIGREKESKPPAAEKSPSEPSLPSKNSSPGLTNREQPEQKPSVKKELQEIKQEQVKKKEEKAKQQDRQHPTPGHSRKKKKKQKGR</sequence>
<feature type="compositionally biased region" description="Basic and acidic residues" evidence="1">
    <location>
        <begin position="220"/>
        <end position="254"/>
    </location>
</feature>
<feature type="region of interest" description="Disordered" evidence="1">
    <location>
        <begin position="188"/>
        <end position="270"/>
    </location>
</feature>
<dbReference type="EMBL" id="JBBMFA010000090">
    <property type="protein sequence ID" value="MEQ2520455.1"/>
    <property type="molecule type" value="Genomic_DNA"/>
</dbReference>
<keyword evidence="3" id="KW-1185">Reference proteome</keyword>
<dbReference type="RefSeq" id="WP_070100429.1">
    <property type="nucleotide sequence ID" value="NZ_JBBMFA010000090.1"/>
</dbReference>
<evidence type="ECO:0000313" key="3">
    <source>
        <dbReference type="Proteomes" id="UP001477672"/>
    </source>
</evidence>
<organism evidence="2 3">
    <name type="scientific">Ruthenibacterium intestinale</name>
    <dbReference type="NCBI Taxonomy" id="3133163"/>
    <lineage>
        <taxon>Bacteria</taxon>
        <taxon>Bacillati</taxon>
        <taxon>Bacillota</taxon>
        <taxon>Clostridia</taxon>
        <taxon>Eubacteriales</taxon>
        <taxon>Oscillospiraceae</taxon>
        <taxon>Ruthenibacterium</taxon>
    </lineage>
</organism>
<dbReference type="InterPro" id="IPR024234">
    <property type="entry name" value="DUF3801"/>
</dbReference>
<gene>
    <name evidence="2" type="ORF">WMO24_08425</name>
</gene>
<feature type="compositionally biased region" description="Low complexity" evidence="1">
    <location>
        <begin position="195"/>
        <end position="214"/>
    </location>
</feature>